<dbReference type="GO" id="GO:0080120">
    <property type="term" value="P:CAAX-box protein maturation"/>
    <property type="evidence" value="ECO:0007669"/>
    <property type="project" value="UniProtKB-ARBA"/>
</dbReference>
<gene>
    <name evidence="3" type="ORF">S12H4_06976</name>
</gene>
<keyword evidence="1" id="KW-0472">Membrane</keyword>
<comment type="caution">
    <text evidence="3">The sequence shown here is derived from an EMBL/GenBank/DDBJ whole genome shotgun (WGS) entry which is preliminary data.</text>
</comment>
<feature type="domain" description="CAAX prenyl protease 2/Lysostaphin resistance protein A-like" evidence="2">
    <location>
        <begin position="27"/>
        <end position="111"/>
    </location>
</feature>
<feature type="transmembrane region" description="Helical" evidence="1">
    <location>
        <begin position="99"/>
        <end position="120"/>
    </location>
</feature>
<dbReference type="GO" id="GO:0004175">
    <property type="term" value="F:endopeptidase activity"/>
    <property type="evidence" value="ECO:0007669"/>
    <property type="project" value="UniProtKB-ARBA"/>
</dbReference>
<evidence type="ECO:0000259" key="2">
    <source>
        <dbReference type="Pfam" id="PF02517"/>
    </source>
</evidence>
<accession>X1RY22</accession>
<name>X1RY22_9ZZZZ</name>
<keyword evidence="1" id="KW-0812">Transmembrane</keyword>
<proteinExistence type="predicted"/>
<dbReference type="Pfam" id="PF02517">
    <property type="entry name" value="Rce1-like"/>
    <property type="match status" value="1"/>
</dbReference>
<evidence type="ECO:0000256" key="1">
    <source>
        <dbReference type="SAM" id="Phobius"/>
    </source>
</evidence>
<reference evidence="3" key="1">
    <citation type="journal article" date="2014" name="Front. Microbiol.">
        <title>High frequency of phylogenetically diverse reductive dehalogenase-homologous genes in deep subseafloor sedimentary metagenomes.</title>
        <authorList>
            <person name="Kawai M."/>
            <person name="Futagami T."/>
            <person name="Toyoda A."/>
            <person name="Takaki Y."/>
            <person name="Nishi S."/>
            <person name="Hori S."/>
            <person name="Arai W."/>
            <person name="Tsubouchi T."/>
            <person name="Morono Y."/>
            <person name="Uchiyama I."/>
            <person name="Ito T."/>
            <person name="Fujiyama A."/>
            <person name="Inagaki F."/>
            <person name="Takami H."/>
        </authorList>
    </citation>
    <scope>NUCLEOTIDE SEQUENCE</scope>
    <source>
        <strain evidence="3">Expedition CK06-06</strain>
    </source>
</reference>
<organism evidence="3">
    <name type="scientific">marine sediment metagenome</name>
    <dbReference type="NCBI Taxonomy" id="412755"/>
    <lineage>
        <taxon>unclassified sequences</taxon>
        <taxon>metagenomes</taxon>
        <taxon>ecological metagenomes</taxon>
    </lineage>
</organism>
<feature type="transmembrane region" description="Helical" evidence="1">
    <location>
        <begin position="70"/>
        <end position="92"/>
    </location>
</feature>
<sequence length="122" mass="13999">IACMETHTPDVLCLELDMIGRGQWDTLLEELYWRGFMHQKLAKKRRPGPVILLTALFYSLYHFLSVIPLFAWPFNVMMVIPVFLAGLIWGYMRYRSGSLLGSIICHALADTGIMAVYLLYLA</sequence>
<evidence type="ECO:0000313" key="3">
    <source>
        <dbReference type="EMBL" id="GAI71816.1"/>
    </source>
</evidence>
<protein>
    <recommendedName>
        <fullName evidence="2">CAAX prenyl protease 2/Lysostaphin resistance protein A-like domain-containing protein</fullName>
    </recommendedName>
</protein>
<dbReference type="EMBL" id="BARW01002522">
    <property type="protein sequence ID" value="GAI71816.1"/>
    <property type="molecule type" value="Genomic_DNA"/>
</dbReference>
<keyword evidence="1" id="KW-1133">Transmembrane helix</keyword>
<dbReference type="InterPro" id="IPR003675">
    <property type="entry name" value="Rce1/LyrA-like_dom"/>
</dbReference>
<feature type="non-terminal residue" evidence="3">
    <location>
        <position position="1"/>
    </location>
</feature>
<feature type="transmembrane region" description="Helical" evidence="1">
    <location>
        <begin position="47"/>
        <end position="64"/>
    </location>
</feature>
<dbReference type="AlphaFoldDB" id="X1RY22"/>